<proteinExistence type="predicted"/>
<feature type="chain" id="PRO_5047094894" evidence="1">
    <location>
        <begin position="23"/>
        <end position="108"/>
    </location>
</feature>
<keyword evidence="1" id="KW-0732">Signal</keyword>
<dbReference type="EMBL" id="JAHUZE010000002">
    <property type="protein sequence ID" value="MBV7379673.1"/>
    <property type="molecule type" value="Genomic_DNA"/>
</dbReference>
<evidence type="ECO:0000313" key="2">
    <source>
        <dbReference type="EMBL" id="MBV7379673.1"/>
    </source>
</evidence>
<gene>
    <name evidence="2" type="ORF">KJP28_12135</name>
</gene>
<keyword evidence="3" id="KW-1185">Reference proteome</keyword>
<evidence type="ECO:0000256" key="1">
    <source>
        <dbReference type="SAM" id="SignalP"/>
    </source>
</evidence>
<dbReference type="Proteomes" id="UP000756530">
    <property type="component" value="Unassembled WGS sequence"/>
</dbReference>
<dbReference type="RefSeq" id="WP_218392783.1">
    <property type="nucleotide sequence ID" value="NZ_JAHUZE010000002.1"/>
</dbReference>
<name>A0ABS6T362_9RHOB</name>
<organism evidence="2 3">
    <name type="scientific">Maritimibacter dapengensis</name>
    <dbReference type="NCBI Taxonomy" id="2836868"/>
    <lineage>
        <taxon>Bacteria</taxon>
        <taxon>Pseudomonadati</taxon>
        <taxon>Pseudomonadota</taxon>
        <taxon>Alphaproteobacteria</taxon>
        <taxon>Rhodobacterales</taxon>
        <taxon>Roseobacteraceae</taxon>
        <taxon>Maritimibacter</taxon>
    </lineage>
</organism>
<reference evidence="2 3" key="1">
    <citation type="submission" date="2021-05" db="EMBL/GenBank/DDBJ databases">
        <title>Culturable bacteria isolated from Daya Bay.</title>
        <authorList>
            <person name="Zheng W."/>
            <person name="Yu S."/>
            <person name="Huang Y."/>
        </authorList>
    </citation>
    <scope>NUCLEOTIDE SEQUENCE [LARGE SCALE GENOMIC DNA]</scope>
    <source>
        <strain evidence="2 3">DP4N28-5</strain>
    </source>
</reference>
<protein>
    <submittedName>
        <fullName evidence="2">Uncharacterized protein</fullName>
    </submittedName>
</protein>
<sequence length="108" mass="11192">MALAKVIVFTLIAALFSATVLVMDVDAPHGVTGEMSRMDCNACPDAVDHDATPHMGDCANGASCMMAAVTVGQRPVVMDRVVTEWIAVPASITVVSASPTLDLPPPRA</sequence>
<feature type="signal peptide" evidence="1">
    <location>
        <begin position="1"/>
        <end position="22"/>
    </location>
</feature>
<accession>A0ABS6T362</accession>
<evidence type="ECO:0000313" key="3">
    <source>
        <dbReference type="Proteomes" id="UP000756530"/>
    </source>
</evidence>
<comment type="caution">
    <text evidence="2">The sequence shown here is derived from an EMBL/GenBank/DDBJ whole genome shotgun (WGS) entry which is preliminary data.</text>
</comment>